<organism evidence="1 2">
    <name type="scientific">Vibrio tapetis subsp. tapetis</name>
    <dbReference type="NCBI Taxonomy" id="1671868"/>
    <lineage>
        <taxon>Bacteria</taxon>
        <taxon>Pseudomonadati</taxon>
        <taxon>Pseudomonadota</taxon>
        <taxon>Gammaproteobacteria</taxon>
        <taxon>Vibrionales</taxon>
        <taxon>Vibrionaceae</taxon>
        <taxon>Vibrio</taxon>
    </lineage>
</organism>
<sequence length="84" mass="9476">MFIPSIKPECGLIPTLHSVTISLALCVSQEQILSNRFKIAAENNILVIVNAIKFCHRELTYDLRKTSKILSIERLTKHSPPQGF</sequence>
<accession>A0A2N8Z8W6</accession>
<gene>
    <name evidence="1" type="ORF">VTAP4600_A0389</name>
</gene>
<dbReference type="Proteomes" id="UP000235828">
    <property type="component" value="Chromosome A"/>
</dbReference>
<protein>
    <submittedName>
        <fullName evidence="1">Uncharacterized protein</fullName>
    </submittedName>
</protein>
<dbReference type="EMBL" id="LT960611">
    <property type="protein sequence ID" value="SON48368.1"/>
    <property type="molecule type" value="Genomic_DNA"/>
</dbReference>
<reference evidence="1 2" key="1">
    <citation type="submission" date="2017-10" db="EMBL/GenBank/DDBJ databases">
        <authorList>
            <person name="Banno H."/>
            <person name="Chua N.-H."/>
        </authorList>
    </citation>
    <scope>NUCLEOTIDE SEQUENCE [LARGE SCALE GENOMIC DNA]</scope>
    <source>
        <strain evidence="1">Vibrio tapetis CECT4600</strain>
    </source>
</reference>
<evidence type="ECO:0000313" key="1">
    <source>
        <dbReference type="EMBL" id="SON48368.1"/>
    </source>
</evidence>
<dbReference type="KEGG" id="vta:A0389"/>
<proteinExistence type="predicted"/>
<name>A0A2N8Z8W6_9VIBR</name>
<dbReference type="AlphaFoldDB" id="A0A2N8Z8W6"/>
<keyword evidence="2" id="KW-1185">Reference proteome</keyword>
<evidence type="ECO:0000313" key="2">
    <source>
        <dbReference type="Proteomes" id="UP000235828"/>
    </source>
</evidence>